<dbReference type="EMBL" id="KJ538549">
    <property type="protein sequence ID" value="AHZ89329.1"/>
    <property type="molecule type" value="Genomic_DNA"/>
</dbReference>
<dbReference type="GO" id="GO:0003677">
    <property type="term" value="F:DNA binding"/>
    <property type="evidence" value="ECO:0007669"/>
    <property type="project" value="InterPro"/>
</dbReference>
<dbReference type="AlphaFoldDB" id="A0A059VBJ1"/>
<dbReference type="Pfam" id="PF04986">
    <property type="entry name" value="Y2_Tnp"/>
    <property type="match status" value="1"/>
</dbReference>
<organism evidence="2">
    <name type="scientific">uncultured bacterium 'pool 3 contig00022'</name>
    <dbReference type="NCBI Taxonomy" id="1497872"/>
    <lineage>
        <taxon>Bacteria</taxon>
        <taxon>environmental samples</taxon>
    </lineage>
</organism>
<evidence type="ECO:0000313" key="2">
    <source>
        <dbReference type="EMBL" id="AHZ89329.1"/>
    </source>
</evidence>
<reference evidence="2" key="1">
    <citation type="submission" date="2014-03" db="EMBL/GenBank/DDBJ databases">
        <title>CTD 241 fosmid library clone Pool3 contig00022.</title>
        <authorList>
            <person name="Pierechod M."/>
            <person name="Altermark B."/>
            <person name="Willassen N.P."/>
        </authorList>
    </citation>
    <scope>NUCLEOTIDE SEQUENCE</scope>
</reference>
<name>A0A059VBJ1_9BACT</name>
<dbReference type="GO" id="GO:0004803">
    <property type="term" value="F:transposase activity"/>
    <property type="evidence" value="ECO:0007669"/>
    <property type="project" value="InterPro"/>
</dbReference>
<dbReference type="GO" id="GO:0006313">
    <property type="term" value="P:DNA transposition"/>
    <property type="evidence" value="ECO:0007669"/>
    <property type="project" value="InterPro"/>
</dbReference>
<dbReference type="InterPro" id="IPR007069">
    <property type="entry name" value="Transposase_32"/>
</dbReference>
<feature type="domain" description="Transposase IS801/IS1294" evidence="1">
    <location>
        <begin position="47"/>
        <end position="106"/>
    </location>
</feature>
<accession>A0A059VBJ1</accession>
<proteinExistence type="predicted"/>
<evidence type="ECO:0000259" key="1">
    <source>
        <dbReference type="Pfam" id="PF04986"/>
    </source>
</evidence>
<protein>
    <submittedName>
        <fullName evidence="2">Transposase</fullName>
    </submittedName>
</protein>
<sequence>MVFTIPKRLRIFFRYDRKLLGELAGCAWRALRLYSHIYFDRDDIVAGAIGFIATAGEILNFHPHIHVLITDGGFLRDGSFRHMLYWDTDKLEELFRAEVFRLLTEKDLIGRDTVNNMLSWKHSGFSTDASVRVETIADAIRIGR</sequence>